<evidence type="ECO:0000256" key="6">
    <source>
        <dbReference type="ARBA" id="ARBA00022835"/>
    </source>
</evidence>
<evidence type="ECO:0000256" key="1">
    <source>
        <dbReference type="ARBA" id="ARBA00004496"/>
    </source>
</evidence>
<dbReference type="GO" id="GO:0000467">
    <property type="term" value="P:exonucleolytic trimming to generate mature 3'-end of 5.8S rRNA from tricistronic rRNA transcript (SSU-rRNA, 5.8S rRNA, LSU-rRNA)"/>
    <property type="evidence" value="ECO:0007669"/>
    <property type="project" value="TreeGrafter"/>
</dbReference>
<comment type="subcellular location">
    <subcellularLocation>
        <location evidence="1">Cytoplasm</location>
    </subcellularLocation>
    <subcellularLocation>
        <location evidence="2">Nucleus</location>
        <location evidence="2">Nucleolus</location>
    </subcellularLocation>
</comment>
<dbReference type="SUPFAM" id="SSF110324">
    <property type="entry name" value="Ribosomal L27 protein-like"/>
    <property type="match status" value="1"/>
</dbReference>
<dbReference type="GO" id="GO:0005730">
    <property type="term" value="C:nucleolus"/>
    <property type="evidence" value="ECO:0007669"/>
    <property type="project" value="UniProtKB-SubCell"/>
</dbReference>
<dbReference type="EMBL" id="JAZGQO010000008">
    <property type="protein sequence ID" value="KAK6179043.1"/>
    <property type="molecule type" value="Genomic_DNA"/>
</dbReference>
<dbReference type="Proteomes" id="UP001347796">
    <property type="component" value="Unassembled WGS sequence"/>
</dbReference>
<evidence type="ECO:0000256" key="3">
    <source>
        <dbReference type="ARBA" id="ARBA00007841"/>
    </source>
</evidence>
<dbReference type="GO" id="GO:0071034">
    <property type="term" value="P:CUT catabolic process"/>
    <property type="evidence" value="ECO:0007669"/>
    <property type="project" value="TreeGrafter"/>
</dbReference>
<dbReference type="GO" id="GO:0071051">
    <property type="term" value="P:poly(A)-dependent snoRNA 3'-end processing"/>
    <property type="evidence" value="ECO:0007669"/>
    <property type="project" value="TreeGrafter"/>
</dbReference>
<dbReference type="Gene3D" id="2.40.50.100">
    <property type="match status" value="1"/>
</dbReference>
<dbReference type="PANTHER" id="PTHR21321">
    <property type="entry name" value="PNAS-3 RELATED"/>
    <property type="match status" value="1"/>
</dbReference>
<evidence type="ECO:0000259" key="11">
    <source>
        <dbReference type="Pfam" id="PF15985"/>
    </source>
</evidence>
<dbReference type="SUPFAM" id="SSF54791">
    <property type="entry name" value="Eukaryotic type KH-domain (KH-domain type I)"/>
    <property type="match status" value="1"/>
</dbReference>
<evidence type="ECO:0000256" key="5">
    <source>
        <dbReference type="ARBA" id="ARBA00022552"/>
    </source>
</evidence>
<dbReference type="GO" id="GO:0034475">
    <property type="term" value="P:U4 snRNA 3'-end processing"/>
    <property type="evidence" value="ECO:0007669"/>
    <property type="project" value="TreeGrafter"/>
</dbReference>
<sequence>MADHVGSLFLPGDLIQNLKESEATKKILLGPGLRQENDLILTSKPGILRFREPNVYWIDSPQKRYVPVKGDAVLGIVTQKMGDVFRVDVGASESATLPYIAFEGATKRNRPDVKVGDIVFARFSVANKDMEAELVCIDKHGRSNGMGVIRDGGFLHHCSINQVRKILNPENVLLKTLGKNMKFETAVGMNGRVWVKGRNINETIAIINALAVSEFMTNEQTLSMCKKLADSLAGF</sequence>
<dbReference type="CDD" id="cd05790">
    <property type="entry name" value="S1_Rrp40"/>
    <property type="match status" value="1"/>
</dbReference>
<proteinExistence type="inferred from homology"/>
<dbReference type="FunFam" id="2.40.50.140:FF:000112">
    <property type="entry name" value="Exosome complex component RRP40"/>
    <property type="match status" value="1"/>
</dbReference>
<dbReference type="SUPFAM" id="SSF50249">
    <property type="entry name" value="Nucleic acid-binding proteins"/>
    <property type="match status" value="1"/>
</dbReference>
<keyword evidence="4" id="KW-0963">Cytoplasm</keyword>
<gene>
    <name evidence="12" type="ORF">SNE40_011490</name>
</gene>
<comment type="similarity">
    <text evidence="3">Belongs to the RRP40 family.</text>
</comment>
<dbReference type="InterPro" id="IPR012340">
    <property type="entry name" value="NA-bd_OB-fold"/>
</dbReference>
<feature type="domain" description="K Homology" evidence="11">
    <location>
        <begin position="153"/>
        <end position="199"/>
    </location>
</feature>
<organism evidence="12 13">
    <name type="scientific">Patella caerulea</name>
    <name type="common">Rayed Mediterranean limpet</name>
    <dbReference type="NCBI Taxonomy" id="87958"/>
    <lineage>
        <taxon>Eukaryota</taxon>
        <taxon>Metazoa</taxon>
        <taxon>Spiralia</taxon>
        <taxon>Lophotrochozoa</taxon>
        <taxon>Mollusca</taxon>
        <taxon>Gastropoda</taxon>
        <taxon>Patellogastropoda</taxon>
        <taxon>Patelloidea</taxon>
        <taxon>Patellidae</taxon>
        <taxon>Patella</taxon>
    </lineage>
</organism>
<evidence type="ECO:0000256" key="8">
    <source>
        <dbReference type="ARBA" id="ARBA00023242"/>
    </source>
</evidence>
<keyword evidence="7" id="KW-0694">RNA-binding</keyword>
<evidence type="ECO:0000256" key="4">
    <source>
        <dbReference type="ARBA" id="ARBA00022490"/>
    </source>
</evidence>
<dbReference type="PANTHER" id="PTHR21321:SF1">
    <property type="entry name" value="EXOSOME COMPLEX COMPONENT RRP40"/>
    <property type="match status" value="1"/>
</dbReference>
<dbReference type="GO" id="GO:0071038">
    <property type="term" value="P:TRAMP-dependent tRNA surveillance pathway"/>
    <property type="evidence" value="ECO:0007669"/>
    <property type="project" value="TreeGrafter"/>
</dbReference>
<keyword evidence="13" id="KW-1185">Reference proteome</keyword>
<dbReference type="GO" id="GO:0000177">
    <property type="term" value="C:cytoplasmic exosome (RNase complex)"/>
    <property type="evidence" value="ECO:0007669"/>
    <property type="project" value="TreeGrafter"/>
</dbReference>
<dbReference type="GO" id="GO:0003723">
    <property type="term" value="F:RNA binding"/>
    <property type="evidence" value="ECO:0007669"/>
    <property type="project" value="UniProtKB-KW"/>
</dbReference>
<dbReference type="Gene3D" id="2.40.50.140">
    <property type="entry name" value="Nucleic acid-binding proteins"/>
    <property type="match status" value="1"/>
</dbReference>
<evidence type="ECO:0000313" key="13">
    <source>
        <dbReference type="Proteomes" id="UP001347796"/>
    </source>
</evidence>
<evidence type="ECO:0000256" key="9">
    <source>
        <dbReference type="ARBA" id="ARBA00030615"/>
    </source>
</evidence>
<dbReference type="Gene3D" id="3.30.1370.10">
    <property type="entry name" value="K Homology domain, type 1"/>
    <property type="match status" value="1"/>
</dbReference>
<evidence type="ECO:0000256" key="10">
    <source>
        <dbReference type="ARBA" id="ARBA00069899"/>
    </source>
</evidence>
<dbReference type="FunFam" id="3.30.1370.10:FF:000038">
    <property type="entry name" value="exosome complex component RRP40"/>
    <property type="match status" value="1"/>
</dbReference>
<evidence type="ECO:0000256" key="7">
    <source>
        <dbReference type="ARBA" id="ARBA00022884"/>
    </source>
</evidence>
<dbReference type="GO" id="GO:0071035">
    <property type="term" value="P:nuclear polyadenylation-dependent rRNA catabolic process"/>
    <property type="evidence" value="ECO:0007669"/>
    <property type="project" value="TreeGrafter"/>
</dbReference>
<evidence type="ECO:0000313" key="12">
    <source>
        <dbReference type="EMBL" id="KAK6179043.1"/>
    </source>
</evidence>
<name>A0AAN8JNK6_PATCE</name>
<accession>A0AAN8JNK6</accession>
<dbReference type="GO" id="GO:0010468">
    <property type="term" value="P:regulation of gene expression"/>
    <property type="evidence" value="ECO:0007669"/>
    <property type="project" value="UniProtKB-ARBA"/>
</dbReference>
<dbReference type="Pfam" id="PF15985">
    <property type="entry name" value="KH_6"/>
    <property type="match status" value="1"/>
</dbReference>
<keyword evidence="6" id="KW-0271">Exosome</keyword>
<dbReference type="InterPro" id="IPR036612">
    <property type="entry name" value="KH_dom_type_1_sf"/>
</dbReference>
<comment type="caution">
    <text evidence="12">The sequence shown here is derived from an EMBL/GenBank/DDBJ whole genome shotgun (WGS) entry which is preliminary data.</text>
</comment>
<dbReference type="AlphaFoldDB" id="A0AAN8JNK6"/>
<dbReference type="GO" id="GO:0000176">
    <property type="term" value="C:nuclear exosome (RNase complex)"/>
    <property type="evidence" value="ECO:0007669"/>
    <property type="project" value="TreeGrafter"/>
</dbReference>
<dbReference type="Pfam" id="PF21262">
    <property type="entry name" value="RRP40_S1"/>
    <property type="match status" value="1"/>
</dbReference>
<reference evidence="12 13" key="1">
    <citation type="submission" date="2024-01" db="EMBL/GenBank/DDBJ databases">
        <title>The genome of the rayed Mediterranean limpet Patella caerulea (Linnaeus, 1758).</title>
        <authorList>
            <person name="Anh-Thu Weber A."/>
            <person name="Halstead-Nussloch G."/>
        </authorList>
    </citation>
    <scope>NUCLEOTIDE SEQUENCE [LARGE SCALE GENOMIC DNA]</scope>
    <source>
        <strain evidence="12">AATW-2023a</strain>
        <tissue evidence="12">Whole specimen</tissue>
    </source>
</reference>
<dbReference type="InterPro" id="IPR049469">
    <property type="entry name" value="RRP40_KH-I"/>
</dbReference>
<dbReference type="InterPro" id="IPR004088">
    <property type="entry name" value="KH_dom_type_1"/>
</dbReference>
<protein>
    <recommendedName>
        <fullName evidence="10">Exosome complex component RRP40</fullName>
    </recommendedName>
    <alternativeName>
        <fullName evidence="9">Ribosomal RNA-processing protein 40</fullName>
    </alternativeName>
</protein>
<dbReference type="InterPro" id="IPR037319">
    <property type="entry name" value="Rrp40_S1"/>
</dbReference>
<dbReference type="InterPro" id="IPR026699">
    <property type="entry name" value="Exosome_RNA_bind1/RRP40/RRP4"/>
</dbReference>
<keyword evidence="8" id="KW-0539">Nucleus</keyword>
<evidence type="ECO:0000256" key="2">
    <source>
        <dbReference type="ARBA" id="ARBA00004604"/>
    </source>
</evidence>
<dbReference type="CDD" id="cd22526">
    <property type="entry name" value="KH-I_Rrp40"/>
    <property type="match status" value="1"/>
</dbReference>
<keyword evidence="5" id="KW-0698">rRNA processing</keyword>